<evidence type="ECO:0000256" key="4">
    <source>
        <dbReference type="SAM" id="Coils"/>
    </source>
</evidence>
<organism evidence="5 6">
    <name type="scientific">Pythium insidiosum</name>
    <name type="common">Pythiosis disease agent</name>
    <dbReference type="NCBI Taxonomy" id="114742"/>
    <lineage>
        <taxon>Eukaryota</taxon>
        <taxon>Sar</taxon>
        <taxon>Stramenopiles</taxon>
        <taxon>Oomycota</taxon>
        <taxon>Peronosporomycetes</taxon>
        <taxon>Pythiales</taxon>
        <taxon>Pythiaceae</taxon>
        <taxon>Pythium</taxon>
    </lineage>
</organism>
<keyword evidence="4" id="KW-0175">Coiled coil</keyword>
<dbReference type="Pfam" id="PF00400">
    <property type="entry name" value="WD40"/>
    <property type="match status" value="3"/>
</dbReference>
<keyword evidence="1 3" id="KW-0853">WD repeat</keyword>
<feature type="repeat" description="WD" evidence="3">
    <location>
        <begin position="192"/>
        <end position="208"/>
    </location>
</feature>
<gene>
    <name evidence="5" type="ORF">P43SY_002841</name>
</gene>
<dbReference type="InterPro" id="IPR015943">
    <property type="entry name" value="WD40/YVTN_repeat-like_dom_sf"/>
</dbReference>
<dbReference type="GO" id="GO:0000278">
    <property type="term" value="P:mitotic cell cycle"/>
    <property type="evidence" value="ECO:0007669"/>
    <property type="project" value="TreeGrafter"/>
</dbReference>
<dbReference type="InterPro" id="IPR001680">
    <property type="entry name" value="WD40_rpt"/>
</dbReference>
<dbReference type="PROSITE" id="PS00678">
    <property type="entry name" value="WD_REPEATS_1"/>
    <property type="match status" value="1"/>
</dbReference>
<dbReference type="GO" id="GO:0043015">
    <property type="term" value="F:gamma-tubulin binding"/>
    <property type="evidence" value="ECO:0007669"/>
    <property type="project" value="TreeGrafter"/>
</dbReference>
<dbReference type="GO" id="GO:0005814">
    <property type="term" value="C:centriole"/>
    <property type="evidence" value="ECO:0007669"/>
    <property type="project" value="TreeGrafter"/>
</dbReference>
<dbReference type="GO" id="GO:0000922">
    <property type="term" value="C:spindle pole"/>
    <property type="evidence" value="ECO:0007669"/>
    <property type="project" value="TreeGrafter"/>
</dbReference>
<dbReference type="PROSITE" id="PS50294">
    <property type="entry name" value="WD_REPEATS_REGION"/>
    <property type="match status" value="1"/>
</dbReference>
<dbReference type="PANTHER" id="PTHR44414:SF1">
    <property type="entry name" value="PROTEIN NEDD1"/>
    <property type="match status" value="1"/>
</dbReference>
<dbReference type="SUPFAM" id="SSF50978">
    <property type="entry name" value="WD40 repeat-like"/>
    <property type="match status" value="1"/>
</dbReference>
<evidence type="ECO:0000256" key="1">
    <source>
        <dbReference type="ARBA" id="ARBA00022574"/>
    </source>
</evidence>
<dbReference type="EMBL" id="JAKCXM010000007">
    <property type="protein sequence ID" value="KAJ0408962.1"/>
    <property type="molecule type" value="Genomic_DNA"/>
</dbReference>
<accession>A0AAD5MIF0</accession>
<dbReference type="SMART" id="SM00320">
    <property type="entry name" value="WD40"/>
    <property type="match status" value="6"/>
</dbReference>
<evidence type="ECO:0008006" key="7">
    <source>
        <dbReference type="Google" id="ProtNLM"/>
    </source>
</evidence>
<dbReference type="GO" id="GO:0007020">
    <property type="term" value="P:microtubule nucleation"/>
    <property type="evidence" value="ECO:0007669"/>
    <property type="project" value="TreeGrafter"/>
</dbReference>
<evidence type="ECO:0000256" key="2">
    <source>
        <dbReference type="ARBA" id="ARBA00022737"/>
    </source>
</evidence>
<dbReference type="PANTHER" id="PTHR44414">
    <property type="entry name" value="PROTEIN NEDD1"/>
    <property type="match status" value="1"/>
</dbReference>
<keyword evidence="2" id="KW-0677">Repeat</keyword>
<dbReference type="InterPro" id="IPR052818">
    <property type="entry name" value="NEDD1_Spindle_Assembly"/>
</dbReference>
<feature type="coiled-coil region" evidence="4">
    <location>
        <begin position="382"/>
        <end position="409"/>
    </location>
</feature>
<reference evidence="5" key="1">
    <citation type="submission" date="2021-12" db="EMBL/GenBank/DDBJ databases">
        <title>Prjna785345.</title>
        <authorList>
            <person name="Rujirawat T."/>
            <person name="Krajaejun T."/>
        </authorList>
    </citation>
    <scope>NUCLEOTIDE SEQUENCE</scope>
    <source>
        <strain evidence="5">Pi057C3</strain>
    </source>
</reference>
<dbReference type="InterPro" id="IPR019775">
    <property type="entry name" value="WD40_repeat_CS"/>
</dbReference>
<dbReference type="GO" id="GO:0005813">
    <property type="term" value="C:centrosome"/>
    <property type="evidence" value="ECO:0007669"/>
    <property type="project" value="TreeGrafter"/>
</dbReference>
<evidence type="ECO:0000313" key="6">
    <source>
        <dbReference type="Proteomes" id="UP001209570"/>
    </source>
</evidence>
<name>A0AAD5MIF0_PYTIN</name>
<dbReference type="GO" id="GO:0005737">
    <property type="term" value="C:cytoplasm"/>
    <property type="evidence" value="ECO:0007669"/>
    <property type="project" value="TreeGrafter"/>
</dbReference>
<sequence>MVSLCCATGAVVKTYDLTSESMRLSCTMGALDAEVTCARYNHNGKILASCSVDGGISLDVAASGELLSRFFCPAKTLAERRLNAVQFSSGSRFLVTGGGDGVVRIWDLKTQEVSQSFHVGASPVSSVTFCGFKDDFIVAGNEAGAITVCDVQVPESMGFLTADPKFPAAQVTNIAASPHPYARQMLGSTYGDGSVRVWDLHTGQLTAEFPQQHDSAASSLAISPVSKVLLATGGLDRRVLFFDTMQRKELRSMDFSNPVSALALCADGKTLAVGTTSGEILVFDLRGAITPLFSIAAHETAPVNALHFASPIADAASALQSAAVLPQGQPVISTDRSGASMQEIVNRKLEAMGLALDSSVLTSPTGASRVEPLQEDGINAFVERLLTRLDALVDDNARLRRENASLHALLRQQAASFDGSSQSAPLQRELSALWRQTVSPPMTEPLAPR</sequence>
<dbReference type="InterPro" id="IPR036322">
    <property type="entry name" value="WD40_repeat_dom_sf"/>
</dbReference>
<evidence type="ECO:0000256" key="3">
    <source>
        <dbReference type="PROSITE-ProRule" id="PRU00221"/>
    </source>
</evidence>
<proteinExistence type="predicted"/>
<dbReference type="PROSITE" id="PS50082">
    <property type="entry name" value="WD_REPEATS_2"/>
    <property type="match status" value="2"/>
</dbReference>
<dbReference type="Gene3D" id="2.130.10.10">
    <property type="entry name" value="YVTN repeat-like/Quinoprotein amine dehydrogenase"/>
    <property type="match status" value="2"/>
</dbReference>
<protein>
    <recommendedName>
        <fullName evidence="7">Anaphase-promoting complex subunit 4 WD40 domain-containing protein</fullName>
    </recommendedName>
</protein>
<keyword evidence="6" id="KW-1185">Reference proteome</keyword>
<feature type="repeat" description="WD" evidence="3">
    <location>
        <begin position="82"/>
        <end position="116"/>
    </location>
</feature>
<dbReference type="GO" id="GO:0036064">
    <property type="term" value="C:ciliary basal body"/>
    <property type="evidence" value="ECO:0007669"/>
    <property type="project" value="TreeGrafter"/>
</dbReference>
<dbReference type="Proteomes" id="UP001209570">
    <property type="component" value="Unassembled WGS sequence"/>
</dbReference>
<dbReference type="AlphaFoldDB" id="A0AAD5MIF0"/>
<evidence type="ECO:0000313" key="5">
    <source>
        <dbReference type="EMBL" id="KAJ0408962.1"/>
    </source>
</evidence>
<comment type="caution">
    <text evidence="5">The sequence shown here is derived from an EMBL/GenBank/DDBJ whole genome shotgun (WGS) entry which is preliminary data.</text>
</comment>